<dbReference type="PROSITE" id="PS50174">
    <property type="entry name" value="G_PATCH"/>
    <property type="match status" value="1"/>
</dbReference>
<protein>
    <submittedName>
        <fullName evidence="4">Uncharacterized protein LOC101497477</fullName>
    </submittedName>
</protein>
<dbReference type="PANTHER" id="PTHR32108:SF9">
    <property type="entry name" value="REVERSE TRANSCRIPTASE RNASE H-LIKE DOMAIN-CONTAINING PROTEIN"/>
    <property type="match status" value="1"/>
</dbReference>
<dbReference type="AlphaFoldDB" id="A0A3Q7XW40"/>
<feature type="domain" description="G-patch" evidence="2">
    <location>
        <begin position="840"/>
        <end position="886"/>
    </location>
</feature>
<evidence type="ECO:0000313" key="3">
    <source>
        <dbReference type="Proteomes" id="UP000087171"/>
    </source>
</evidence>
<accession>A0A3Q7XW40</accession>
<keyword evidence="3" id="KW-1185">Reference proteome</keyword>
<evidence type="ECO:0000259" key="2">
    <source>
        <dbReference type="PROSITE" id="PS50174"/>
    </source>
</evidence>
<dbReference type="Gene3D" id="2.40.70.10">
    <property type="entry name" value="Acid Proteases"/>
    <property type="match status" value="1"/>
</dbReference>
<sequence length="976" mass="110142">MTKILEILQALGNRNDGNPLVDEGVPQNTLVHPTDVVPHFFTNYQEGKAQQFPPYGLPPGYTPPIDTHLPNNNTLVVATNPQHGTGEFPQVQPSPLTSGFSGSSSQGKSTEAKPVMLNIHHEPRPLESNQSQEKWQALEERLRVVAGGNNYGFDASNLCLVYDVIIPPKFKYPEFNKYKGTTCPKNHLIMYCRKMDFYAHDEKLLIHFFQDSLTGASLSWYMHLERAHISSWKDLVDAFLKHYKYNLDMAPDRIQLQNMTKRGNETFKEYAQRWRELASQVEPPLSEKEMVTMFINTLQPPFYDKMIGSVSSNFSDLVIIGERVEMGLKSGKIASGYTGLNNTKKLPAGANKKKEEESHFVASNPTNPSFVRRPYAAATSQISSTLSQHLRGNQDSYESQGKNYCGRKFVHFDPIPMTYAELLPHLVSNSMVALCPRKTIEPPYPKGYDLNAAGWLNFKENEPSVKNNPLPVHGGPIVNAIEENHQIPSPFSYKDNKAVPWNYNVEVHLAKQKNKDVSTSKTTAVTNVSGIGGMTRNGRIHSLGKSQREMRVVFEKAYTNKAEKKVEKEKVENEVSNEEAQEFLKIIKQSEYKIVDQLNHTPTRISLLSLLMNSESHRKLLMKILNEAHVTHDITVDKFGGIINNITTNNHLTFTDDELPTEWRGHNKALHISVMCLDHIMSRVLIDNGSSLNVISKSTLAKLPCDGTYMRPSPMVVRAFDGSRREVMGEIDLPIQIGPVTFEITFHVMDIVPAYSCLLGRPWIHSAGVVPSTLHQKLKYMINDQLVIVSGEGDLLVSNLSTTPYVETTKDALETAFQTLEIVDTAYVETTPIEPHMSNTAIMVAKFMLSRGHHPWHGLGKDEEGLKEPVELPGNRDKWGLGYKPTRDDKRRLVKEKREKRLARIENRESRIEMIPICDIRQSFQSARPTSEIHIVAAEDDMFDGEANWIRPCGVGAEIRNWKVVKSPIIFNAIPM</sequence>
<dbReference type="InterPro" id="IPR005162">
    <property type="entry name" value="Retrotrans_gag_dom"/>
</dbReference>
<reference evidence="4" key="2">
    <citation type="submission" date="2025-08" db="UniProtKB">
        <authorList>
            <consortium name="RefSeq"/>
        </authorList>
    </citation>
    <scope>IDENTIFICATION</scope>
    <source>
        <tissue evidence="4">Etiolated seedlings</tissue>
    </source>
</reference>
<dbReference type="SUPFAM" id="SSF50630">
    <property type="entry name" value="Acid proteases"/>
    <property type="match status" value="1"/>
</dbReference>
<dbReference type="CDD" id="cd00303">
    <property type="entry name" value="retropepsin_like"/>
    <property type="match status" value="1"/>
</dbReference>
<dbReference type="InterPro" id="IPR000467">
    <property type="entry name" value="G_patch_dom"/>
</dbReference>
<gene>
    <name evidence="4" type="primary">LOC101497477</name>
</gene>
<dbReference type="PANTHER" id="PTHR32108">
    <property type="entry name" value="DNA-DIRECTED RNA POLYMERASE SUBUNIT ALPHA"/>
    <property type="match status" value="1"/>
</dbReference>
<feature type="coiled-coil region" evidence="1">
    <location>
        <begin position="554"/>
        <end position="581"/>
    </location>
</feature>
<dbReference type="Pfam" id="PF01585">
    <property type="entry name" value="G-patch"/>
    <property type="match status" value="1"/>
</dbReference>
<reference evidence="3" key="1">
    <citation type="journal article" date="2013" name="Nat. Biotechnol.">
        <title>Draft genome sequence of chickpea (Cicer arietinum) provides a resource for trait improvement.</title>
        <authorList>
            <person name="Varshney R.K."/>
            <person name="Song C."/>
            <person name="Saxena R.K."/>
            <person name="Azam S."/>
            <person name="Yu S."/>
            <person name="Sharpe A.G."/>
            <person name="Cannon S."/>
            <person name="Baek J."/>
            <person name="Rosen B.D."/>
            <person name="Tar'an B."/>
            <person name="Millan T."/>
            <person name="Zhang X."/>
            <person name="Ramsay L.D."/>
            <person name="Iwata A."/>
            <person name="Wang Y."/>
            <person name="Nelson W."/>
            <person name="Farmer A.D."/>
            <person name="Gaur P.M."/>
            <person name="Soderlund C."/>
            <person name="Penmetsa R.V."/>
            <person name="Xu C."/>
            <person name="Bharti A.K."/>
            <person name="He W."/>
            <person name="Winter P."/>
            <person name="Zhao S."/>
            <person name="Hane J.K."/>
            <person name="Carrasquilla-Garcia N."/>
            <person name="Condie J.A."/>
            <person name="Upadhyaya H.D."/>
            <person name="Luo M.C."/>
            <person name="Thudi M."/>
            <person name="Gowda C.L."/>
            <person name="Singh N.P."/>
            <person name="Lichtenzveig J."/>
            <person name="Gali K.K."/>
            <person name="Rubio J."/>
            <person name="Nadarajan N."/>
            <person name="Dolezel J."/>
            <person name="Bansal K.C."/>
            <person name="Xu X."/>
            <person name="Edwards D."/>
            <person name="Zhang G."/>
            <person name="Kahl G."/>
            <person name="Gil J."/>
            <person name="Singh K.B."/>
            <person name="Datta S.K."/>
            <person name="Jackson S.A."/>
            <person name="Wang J."/>
            <person name="Cook D.R."/>
        </authorList>
    </citation>
    <scope>NUCLEOTIDE SEQUENCE [LARGE SCALE GENOMIC DNA]</scope>
    <source>
        <strain evidence="3">cv. CDC Frontier</strain>
    </source>
</reference>
<dbReference type="OrthoDB" id="1743010at2759"/>
<dbReference type="RefSeq" id="XP_027192708.1">
    <property type="nucleotide sequence ID" value="XM_027336907.1"/>
</dbReference>
<name>A0A3Q7XW40_CICAR</name>
<evidence type="ECO:0000313" key="4">
    <source>
        <dbReference type="RefSeq" id="XP_027192708.1"/>
    </source>
</evidence>
<dbReference type="Pfam" id="PF03732">
    <property type="entry name" value="Retrotrans_gag"/>
    <property type="match status" value="1"/>
</dbReference>
<keyword evidence="1" id="KW-0175">Coiled coil</keyword>
<organism evidence="3 4">
    <name type="scientific">Cicer arietinum</name>
    <name type="common">Chickpea</name>
    <name type="synonym">Garbanzo</name>
    <dbReference type="NCBI Taxonomy" id="3827"/>
    <lineage>
        <taxon>Eukaryota</taxon>
        <taxon>Viridiplantae</taxon>
        <taxon>Streptophyta</taxon>
        <taxon>Embryophyta</taxon>
        <taxon>Tracheophyta</taxon>
        <taxon>Spermatophyta</taxon>
        <taxon>Magnoliopsida</taxon>
        <taxon>eudicotyledons</taxon>
        <taxon>Gunneridae</taxon>
        <taxon>Pentapetalae</taxon>
        <taxon>rosids</taxon>
        <taxon>fabids</taxon>
        <taxon>Fabales</taxon>
        <taxon>Fabaceae</taxon>
        <taxon>Papilionoideae</taxon>
        <taxon>50 kb inversion clade</taxon>
        <taxon>NPAAA clade</taxon>
        <taxon>Hologalegina</taxon>
        <taxon>IRL clade</taxon>
        <taxon>Cicereae</taxon>
        <taxon>Cicer</taxon>
    </lineage>
</organism>
<dbReference type="GO" id="GO:0003676">
    <property type="term" value="F:nucleic acid binding"/>
    <property type="evidence" value="ECO:0007669"/>
    <property type="project" value="InterPro"/>
</dbReference>
<dbReference type="Proteomes" id="UP000087171">
    <property type="component" value="Chromosome Ca7"/>
</dbReference>
<dbReference type="InterPro" id="IPR021109">
    <property type="entry name" value="Peptidase_aspartic_dom_sf"/>
</dbReference>
<dbReference type="PaxDb" id="3827-XP_004491697.1"/>
<proteinExistence type="predicted"/>
<evidence type="ECO:0000256" key="1">
    <source>
        <dbReference type="SAM" id="Coils"/>
    </source>
</evidence>